<dbReference type="EMBL" id="JAGGKI010000014">
    <property type="protein sequence ID" value="MBP1895483.1"/>
    <property type="molecule type" value="Genomic_DNA"/>
</dbReference>
<name>A0ABS4FGU7_9BACL</name>
<comment type="caution">
    <text evidence="1">The sequence shown here is derived from an EMBL/GenBank/DDBJ whole genome shotgun (WGS) entry which is preliminary data.</text>
</comment>
<organism evidence="1 2">
    <name type="scientific">Paenibacillus lactis</name>
    <dbReference type="NCBI Taxonomy" id="228574"/>
    <lineage>
        <taxon>Bacteria</taxon>
        <taxon>Bacillati</taxon>
        <taxon>Bacillota</taxon>
        <taxon>Bacilli</taxon>
        <taxon>Bacillales</taxon>
        <taxon>Paenibacillaceae</taxon>
        <taxon>Paenibacillus</taxon>
    </lineage>
</organism>
<dbReference type="Proteomes" id="UP000706926">
    <property type="component" value="Unassembled WGS sequence"/>
</dbReference>
<keyword evidence="2" id="KW-1185">Reference proteome</keyword>
<protein>
    <submittedName>
        <fullName evidence="1">Uncharacterized protein</fullName>
    </submittedName>
</protein>
<evidence type="ECO:0000313" key="1">
    <source>
        <dbReference type="EMBL" id="MBP1895483.1"/>
    </source>
</evidence>
<sequence>MPGMPVYIVRTMRGLEYARMAVAYEIIPHTLFLLTRICPSCFPF</sequence>
<accession>A0ABS4FGU7</accession>
<gene>
    <name evidence="1" type="ORF">J2Z18_004593</name>
</gene>
<reference evidence="1 2" key="1">
    <citation type="submission" date="2021-03" db="EMBL/GenBank/DDBJ databases">
        <title>Genomic Encyclopedia of Type Strains, Phase IV (KMG-IV): sequencing the most valuable type-strain genomes for metagenomic binning, comparative biology and taxonomic classification.</title>
        <authorList>
            <person name="Goeker M."/>
        </authorList>
    </citation>
    <scope>NUCLEOTIDE SEQUENCE [LARGE SCALE GENOMIC DNA]</scope>
    <source>
        <strain evidence="1 2">DSM 15596</strain>
    </source>
</reference>
<evidence type="ECO:0000313" key="2">
    <source>
        <dbReference type="Proteomes" id="UP000706926"/>
    </source>
</evidence>
<proteinExistence type="predicted"/>